<evidence type="ECO:0000313" key="5">
    <source>
        <dbReference type="Proteomes" id="UP000522081"/>
    </source>
</evidence>
<gene>
    <name evidence="2" type="primary">gcvPA</name>
    <name evidence="4" type="ORF">FHS75_000695</name>
</gene>
<dbReference type="Gene3D" id="3.90.1150.10">
    <property type="entry name" value="Aspartate Aminotransferase, domain 1"/>
    <property type="match status" value="1"/>
</dbReference>
<evidence type="ECO:0000256" key="2">
    <source>
        <dbReference type="HAMAP-Rule" id="MF_00712"/>
    </source>
</evidence>
<feature type="domain" description="Glycine cleavage system P-protein N-terminal" evidence="3">
    <location>
        <begin position="1"/>
        <end position="444"/>
    </location>
</feature>
<dbReference type="NCBIfam" id="NF001696">
    <property type="entry name" value="PRK00451.1"/>
    <property type="match status" value="1"/>
</dbReference>
<reference evidence="4 5" key="1">
    <citation type="submission" date="2020-07" db="EMBL/GenBank/DDBJ databases">
        <title>Genomic Encyclopedia of Type Strains, Phase IV (KMG-IV): sequencing the most valuable type-strain genomes for metagenomic binning, comparative biology and taxonomic classification.</title>
        <authorList>
            <person name="Goeker M."/>
        </authorList>
    </citation>
    <scope>NUCLEOTIDE SEQUENCE [LARGE SCALE GENOMIC DNA]</scope>
    <source>
        <strain evidence="4 5">DSM 29043</strain>
    </source>
</reference>
<accession>A0A7Y9XTT2</accession>
<evidence type="ECO:0000259" key="3">
    <source>
        <dbReference type="Pfam" id="PF02347"/>
    </source>
</evidence>
<dbReference type="InterPro" id="IPR015424">
    <property type="entry name" value="PyrdxlP-dep_Trfase"/>
</dbReference>
<dbReference type="EMBL" id="JACBZF010000001">
    <property type="protein sequence ID" value="NYH94390.1"/>
    <property type="molecule type" value="Genomic_DNA"/>
</dbReference>
<dbReference type="InterPro" id="IPR015422">
    <property type="entry name" value="PyrdxlP-dep_Trfase_small"/>
</dbReference>
<dbReference type="InterPro" id="IPR023010">
    <property type="entry name" value="GcvPA"/>
</dbReference>
<dbReference type="InterPro" id="IPR049315">
    <property type="entry name" value="GDC-P_N"/>
</dbReference>
<dbReference type="HAMAP" id="MF_00712">
    <property type="entry name" value="GcvPA"/>
    <property type="match status" value="1"/>
</dbReference>
<proteinExistence type="inferred from homology"/>
<evidence type="ECO:0000313" key="4">
    <source>
        <dbReference type="EMBL" id="NYH94390.1"/>
    </source>
</evidence>
<comment type="caution">
    <text evidence="4">The sequence shown here is derived from an EMBL/GenBank/DDBJ whole genome shotgun (WGS) entry which is preliminary data.</text>
</comment>
<dbReference type="EC" id="1.4.4.2" evidence="2"/>
<dbReference type="PANTHER" id="PTHR42806">
    <property type="entry name" value="GLYCINE CLEAVAGE SYSTEM P-PROTEIN"/>
    <property type="match status" value="1"/>
</dbReference>
<dbReference type="GO" id="GO:0009116">
    <property type="term" value="P:nucleoside metabolic process"/>
    <property type="evidence" value="ECO:0007669"/>
    <property type="project" value="InterPro"/>
</dbReference>
<comment type="subunit">
    <text evidence="2">The glycine cleavage system is composed of four proteins: P, T, L and H. In this organism, the P 'protein' is a heterodimer of two subunits.</text>
</comment>
<dbReference type="RefSeq" id="WP_179406314.1">
    <property type="nucleotide sequence ID" value="NZ_BMGF01000001.1"/>
</dbReference>
<dbReference type="GO" id="GO:0004375">
    <property type="term" value="F:glycine dehydrogenase (decarboxylating) activity"/>
    <property type="evidence" value="ECO:0007669"/>
    <property type="project" value="UniProtKB-EC"/>
</dbReference>
<dbReference type="SUPFAM" id="SSF53383">
    <property type="entry name" value="PLP-dependent transferases"/>
    <property type="match status" value="1"/>
</dbReference>
<keyword evidence="1 2" id="KW-0560">Oxidoreductase</keyword>
<dbReference type="Pfam" id="PF02347">
    <property type="entry name" value="GDC-P"/>
    <property type="match status" value="1"/>
</dbReference>
<comment type="similarity">
    <text evidence="2">Belongs to the GcvP family. N-terminal subunit subfamily.</text>
</comment>
<organism evidence="4 5">
    <name type="scientific">Novosphingobium marinum</name>
    <dbReference type="NCBI Taxonomy" id="1514948"/>
    <lineage>
        <taxon>Bacteria</taxon>
        <taxon>Pseudomonadati</taxon>
        <taxon>Pseudomonadota</taxon>
        <taxon>Alphaproteobacteria</taxon>
        <taxon>Sphingomonadales</taxon>
        <taxon>Sphingomonadaceae</taxon>
        <taxon>Novosphingobium</taxon>
    </lineage>
</organism>
<dbReference type="GO" id="GO:0019464">
    <property type="term" value="P:glycine decarboxylation via glycine cleavage system"/>
    <property type="evidence" value="ECO:0007669"/>
    <property type="project" value="UniProtKB-UniRule"/>
</dbReference>
<dbReference type="PIRSF" id="PIRSF006815">
    <property type="entry name" value="GcvPA"/>
    <property type="match status" value="1"/>
</dbReference>
<protein>
    <recommendedName>
        <fullName evidence="2">Probable glycine dehydrogenase (decarboxylating) subunit 1</fullName>
        <ecNumber evidence="2">1.4.4.2</ecNumber>
    </recommendedName>
    <alternativeName>
        <fullName evidence="2">Glycine cleavage system P-protein subunit 1</fullName>
    </alternativeName>
    <alternativeName>
        <fullName evidence="2">Glycine decarboxylase subunit 1</fullName>
    </alternativeName>
    <alternativeName>
        <fullName evidence="2">Glycine dehydrogenase (aminomethyl-transferring) subunit 1</fullName>
    </alternativeName>
</protein>
<keyword evidence="5" id="KW-1185">Reference proteome</keyword>
<comment type="function">
    <text evidence="2">The glycine cleavage system catalyzes the degradation of glycine. The P protein binds the alpha-amino group of glycine through its pyridoxal phosphate cofactor; CO(2) is released and the remaining methylamine moiety is then transferred to the lipoamide cofactor of the H protein.</text>
</comment>
<sequence length="452" mass="48657">MRYLPLTETDRAEMLAAVGAGAIDDLFVDVPKDLLLGEPIEGLPLHASEMAVERHMSRLAGQNLSAGEAPFFIGAGAYRHHVPATVDHLIQRGEFLTAYTPYQPEIAQGTLQVLFEFQTQVARLFGTDIANASMYDGSTACWEAVQMADRITRRDRVVLSGGLHPHYVSTIRTMARFTRDEIDSRVPVLDAEPDDAALIEAISDETGSVVVQYPDILGRVPDLAAISDAAHAKGALLIVVVTEPVALGLIEAPGKLGADIVVGEGQSLGVGLSFGGPYLGLFGCREKFVRQMPGRVCGETVDADGKRGFVLTLSTREQHIRREKATSNICTNSGLCALAFSIHMTLLGGGGLARLARLNHARARKLVDRLERIEGVSCLNHAYFNEVTIILPQDARETVRVLADRGVLAGVSLGRLYPDANELHRGLLVTATETVSDEDIETFASALEGVLA</sequence>
<name>A0A7Y9XTT2_9SPHN</name>
<dbReference type="InterPro" id="IPR015421">
    <property type="entry name" value="PyrdxlP-dep_Trfase_major"/>
</dbReference>
<dbReference type="AlphaFoldDB" id="A0A7Y9XTT2"/>
<dbReference type="PANTHER" id="PTHR42806:SF1">
    <property type="entry name" value="GLYCINE DEHYDROGENASE (DECARBOXYLATING)"/>
    <property type="match status" value="1"/>
</dbReference>
<comment type="catalytic activity">
    <reaction evidence="2">
        <text>N(6)-[(R)-lipoyl]-L-lysyl-[glycine-cleavage complex H protein] + glycine + H(+) = N(6)-[(R)-S(8)-aminomethyldihydrolipoyl]-L-lysyl-[glycine-cleavage complex H protein] + CO2</text>
        <dbReference type="Rhea" id="RHEA:24304"/>
        <dbReference type="Rhea" id="RHEA-COMP:10494"/>
        <dbReference type="Rhea" id="RHEA-COMP:10495"/>
        <dbReference type="ChEBI" id="CHEBI:15378"/>
        <dbReference type="ChEBI" id="CHEBI:16526"/>
        <dbReference type="ChEBI" id="CHEBI:57305"/>
        <dbReference type="ChEBI" id="CHEBI:83099"/>
        <dbReference type="ChEBI" id="CHEBI:83143"/>
        <dbReference type="EC" id="1.4.4.2"/>
    </reaction>
</comment>
<dbReference type="Gene3D" id="3.40.640.10">
    <property type="entry name" value="Type I PLP-dependent aspartate aminotransferase-like (Major domain)"/>
    <property type="match status" value="1"/>
</dbReference>
<dbReference type="Proteomes" id="UP000522081">
    <property type="component" value="Unassembled WGS sequence"/>
</dbReference>
<evidence type="ECO:0000256" key="1">
    <source>
        <dbReference type="ARBA" id="ARBA00023002"/>
    </source>
</evidence>